<feature type="chain" id="PRO_5003580453" evidence="3">
    <location>
        <begin position="22"/>
        <end position="249"/>
    </location>
</feature>
<keyword evidence="3" id="KW-0732">Signal</keyword>
<organism evidence="4 5">
    <name type="scientific">Latimeria chalumnae</name>
    <name type="common">Coelacanth</name>
    <dbReference type="NCBI Taxonomy" id="7897"/>
    <lineage>
        <taxon>Eukaryota</taxon>
        <taxon>Metazoa</taxon>
        <taxon>Chordata</taxon>
        <taxon>Craniata</taxon>
        <taxon>Vertebrata</taxon>
        <taxon>Euteleostomi</taxon>
        <taxon>Coelacanthiformes</taxon>
        <taxon>Coelacanthidae</taxon>
        <taxon>Latimeria</taxon>
    </lineage>
</organism>
<reference evidence="5" key="1">
    <citation type="submission" date="2011-08" db="EMBL/GenBank/DDBJ databases">
        <title>The draft genome of Latimeria chalumnae.</title>
        <authorList>
            <person name="Di Palma F."/>
            <person name="Alfoldi J."/>
            <person name="Johnson J."/>
            <person name="Berlin A."/>
            <person name="Gnerre S."/>
            <person name="Jaffe D."/>
            <person name="MacCallum I."/>
            <person name="Young S."/>
            <person name="Walker B.J."/>
            <person name="Lander E."/>
            <person name="Lindblad-Toh K."/>
        </authorList>
    </citation>
    <scope>NUCLEOTIDE SEQUENCE [LARGE SCALE GENOMIC DNA]</scope>
    <source>
        <strain evidence="5">Wild caught</strain>
    </source>
</reference>
<dbReference type="OMA" id="TSNERHY"/>
<evidence type="ECO:0000256" key="2">
    <source>
        <dbReference type="SAM" id="MobiDB-lite"/>
    </source>
</evidence>
<dbReference type="STRING" id="7897.ENSLACP00000020506"/>
<dbReference type="Ensembl" id="ENSLACT00000020646.1">
    <property type="protein sequence ID" value="ENSLACP00000020506.1"/>
    <property type="gene ID" value="ENSLACG00000018023.1"/>
</dbReference>
<dbReference type="InterPro" id="IPR008996">
    <property type="entry name" value="IL1/FGF"/>
</dbReference>
<keyword evidence="5" id="KW-1185">Reference proteome</keyword>
<sequence length="249" mass="27784">LESALLAFSMAIFYSFKAVSSFPNSSPLLNPVWGNTDNLIHLYTASETNSFHLQINSDGHVDGTPHQTAYSALLIKSEEAGSVVILGVKSGRYLCMDIKGNIIGLHHFSKEDCTFKQEGLENGFDVLRSPKHNILVSLDKTKRSYIPGMNLPPYSQFLSRQNEVALINFINTPDIHRHSRNVDVDPSDPHGMIIQPDVGVSFRKSSSLFSDLPRDSMRTSHNGMDMVDPADPHGMLDSRRRPSPRFFAR</sequence>
<proteinExistence type="inferred from homology"/>
<comment type="similarity">
    <text evidence="1">Belongs to the heparin-binding growth factors family.</text>
</comment>
<dbReference type="Pfam" id="PF00167">
    <property type="entry name" value="FGF"/>
    <property type="match status" value="1"/>
</dbReference>
<dbReference type="Gene3D" id="2.80.10.50">
    <property type="match status" value="1"/>
</dbReference>
<dbReference type="CDD" id="cd23333">
    <property type="entry name" value="beta-trefoil_FGF23"/>
    <property type="match status" value="1"/>
</dbReference>
<evidence type="ECO:0000313" key="4">
    <source>
        <dbReference type="Ensembl" id="ENSLACP00000020506.1"/>
    </source>
</evidence>
<dbReference type="eggNOG" id="KOG3885">
    <property type="taxonomic scope" value="Eukaryota"/>
</dbReference>
<evidence type="ECO:0000256" key="1">
    <source>
        <dbReference type="ARBA" id="ARBA00007936"/>
    </source>
</evidence>
<dbReference type="GO" id="GO:0008083">
    <property type="term" value="F:growth factor activity"/>
    <property type="evidence" value="ECO:0007669"/>
    <property type="project" value="InterPro"/>
</dbReference>
<name>H3BF35_LATCH</name>
<dbReference type="EMBL" id="AFYH01018229">
    <property type="status" value="NOT_ANNOTATED_CDS"/>
    <property type="molecule type" value="Genomic_DNA"/>
</dbReference>
<feature type="signal peptide" evidence="3">
    <location>
        <begin position="1"/>
        <end position="21"/>
    </location>
</feature>
<dbReference type="PRINTS" id="PR00262">
    <property type="entry name" value="IL1HBGF"/>
</dbReference>
<dbReference type="SMART" id="SM00442">
    <property type="entry name" value="FGF"/>
    <property type="match status" value="1"/>
</dbReference>
<dbReference type="SUPFAM" id="SSF50353">
    <property type="entry name" value="Cytokine"/>
    <property type="match status" value="1"/>
</dbReference>
<accession>H3BF35</accession>
<dbReference type="Bgee" id="ENSLACG00000018023">
    <property type="expression patterns" value="Expressed in chordate pharynx and 3 other cell types or tissues"/>
</dbReference>
<dbReference type="AlphaFoldDB" id="H3BF35"/>
<feature type="region of interest" description="Disordered" evidence="2">
    <location>
        <begin position="211"/>
        <end position="249"/>
    </location>
</feature>
<dbReference type="PANTHER" id="PTHR11486">
    <property type="entry name" value="FIBROBLAST GROWTH FACTOR"/>
    <property type="match status" value="1"/>
</dbReference>
<dbReference type="InParanoid" id="H3BF35"/>
<reference evidence="4" key="3">
    <citation type="submission" date="2025-09" db="UniProtKB">
        <authorList>
            <consortium name="Ensembl"/>
        </authorList>
    </citation>
    <scope>IDENTIFICATION</scope>
</reference>
<dbReference type="EMBL" id="AFYH01018228">
    <property type="status" value="NOT_ANNOTATED_CDS"/>
    <property type="molecule type" value="Genomic_DNA"/>
</dbReference>
<evidence type="ECO:0000313" key="5">
    <source>
        <dbReference type="Proteomes" id="UP000008672"/>
    </source>
</evidence>
<evidence type="ECO:0000256" key="3">
    <source>
        <dbReference type="SAM" id="SignalP"/>
    </source>
</evidence>
<dbReference type="HOGENOM" id="CLU_094251_0_0_1"/>
<protein>
    <submittedName>
        <fullName evidence="4">Fibroblast growth factor 23</fullName>
    </submittedName>
</protein>
<feature type="compositionally biased region" description="Basic and acidic residues" evidence="2">
    <location>
        <begin position="230"/>
        <end position="240"/>
    </location>
</feature>
<dbReference type="FunCoup" id="H3BF35">
    <property type="interactions" value="672"/>
</dbReference>
<reference evidence="4" key="2">
    <citation type="submission" date="2025-08" db="UniProtKB">
        <authorList>
            <consortium name="Ensembl"/>
        </authorList>
    </citation>
    <scope>IDENTIFICATION</scope>
</reference>
<dbReference type="Proteomes" id="UP000008672">
    <property type="component" value="Unassembled WGS sequence"/>
</dbReference>
<gene>
    <name evidence="4" type="primary">FGF23</name>
</gene>
<dbReference type="InterPro" id="IPR002209">
    <property type="entry name" value="Fibroblast_GF_fam"/>
</dbReference>
<dbReference type="GeneTree" id="ENSGT00940000160821"/>